<evidence type="ECO:0000256" key="2">
    <source>
        <dbReference type="SAM" id="MobiDB-lite"/>
    </source>
</evidence>
<comment type="caution">
    <text evidence="4">The sequence shown here is derived from an EMBL/GenBank/DDBJ whole genome shotgun (WGS) entry which is preliminary data.</text>
</comment>
<gene>
    <name evidence="4" type="ORF">CPUR_00728</name>
</gene>
<accession>M1VYG8</accession>
<feature type="domain" description="HTH CENPB-type" evidence="3">
    <location>
        <begin position="77"/>
        <end position="150"/>
    </location>
</feature>
<proteinExistence type="predicted"/>
<dbReference type="Proteomes" id="UP000016801">
    <property type="component" value="Unassembled WGS sequence"/>
</dbReference>
<name>M1VYG8_CLAP2</name>
<evidence type="ECO:0000259" key="3">
    <source>
        <dbReference type="PROSITE" id="PS51253"/>
    </source>
</evidence>
<dbReference type="EMBL" id="CAGA01000003">
    <property type="protein sequence ID" value="CCE27256.1"/>
    <property type="molecule type" value="Genomic_DNA"/>
</dbReference>
<feature type="domain" description="HTH CENPB-type" evidence="3">
    <location>
        <begin position="243"/>
        <end position="316"/>
    </location>
</feature>
<keyword evidence="1" id="KW-0238">DNA-binding</keyword>
<evidence type="ECO:0000313" key="5">
    <source>
        <dbReference type="Proteomes" id="UP000016801"/>
    </source>
</evidence>
<sequence length="344" mass="39500">MSSLQPDDDTLRKWIDPDTGKLKFPRFDDHNLEERTVAGADLFGIRYYKTMTEASKALRVPYHRLRSRIQGRHSVQANGGQNRALSLEEEAEVLAWAHRQITQGHHIKSRALVQHANEIFAAQGDCQRDKQASPRWARRFIQRNAHIFKRTATHSRDAKRRAGANEMSSLQSDDDTLRKWIDSDTGKLKFQRFHDYNLEERTVAGADLFGIRYYKTMTEASKALRVPYHRLRSRIQGCHSVQANGGQNKALSPEEEAEVFTWAHRQITQGHNIQSRALVQHVNEIFAARGDCQPDKQASKRWARRFIQRNAHIFKRTATHSRDAKRKAGANRESVTSIDISATG</sequence>
<dbReference type="SMART" id="SM00674">
    <property type="entry name" value="CENPB"/>
    <property type="match status" value="2"/>
</dbReference>
<protein>
    <recommendedName>
        <fullName evidence="3">HTH CENPB-type domain-containing protein</fullName>
    </recommendedName>
</protein>
<dbReference type="VEuPathDB" id="FungiDB:CPUR_00728"/>
<feature type="compositionally biased region" description="Basic residues" evidence="2">
    <location>
        <begin position="318"/>
        <end position="329"/>
    </location>
</feature>
<keyword evidence="5" id="KW-1185">Reference proteome</keyword>
<dbReference type="Pfam" id="PF03221">
    <property type="entry name" value="HTH_Tnp_Tc5"/>
    <property type="match status" value="2"/>
</dbReference>
<dbReference type="InterPro" id="IPR006600">
    <property type="entry name" value="HTH_CenpB_DNA-bd_dom"/>
</dbReference>
<feature type="region of interest" description="Disordered" evidence="2">
    <location>
        <begin position="318"/>
        <end position="344"/>
    </location>
</feature>
<reference evidence="4 5" key="1">
    <citation type="journal article" date="2013" name="PLoS Genet.">
        <title>Plant-symbiotic fungi as chemical engineers: Multi-genome analysis of the Clavicipitaceae reveals dynamics of alkaloid loci.</title>
        <authorList>
            <person name="Schardl C.L."/>
            <person name="Young C.A."/>
            <person name="Hesse U."/>
            <person name="Amyotte S.G."/>
            <person name="Andreeva K."/>
            <person name="Calie P.J."/>
            <person name="Fleetwood D.J."/>
            <person name="Haws D.C."/>
            <person name="Moore N."/>
            <person name="Oeser B."/>
            <person name="Panaccione D.G."/>
            <person name="Schweri K.K."/>
            <person name="Voisey C.R."/>
            <person name="Farman M.L."/>
            <person name="Jaromczyk J.W."/>
            <person name="Roe B.A."/>
            <person name="O'Sullivan D.M."/>
            <person name="Scott B."/>
            <person name="Tudzynski P."/>
            <person name="An Z."/>
            <person name="Arnaoudova E.G."/>
            <person name="Bullock C.T."/>
            <person name="Charlton N.D."/>
            <person name="Chen L."/>
            <person name="Cox M."/>
            <person name="Dinkins R.D."/>
            <person name="Florea S."/>
            <person name="Glenn A.E."/>
            <person name="Gordon A."/>
            <person name="Gueldener U."/>
            <person name="Harris D.R."/>
            <person name="Hollin W."/>
            <person name="Jaromczyk J."/>
            <person name="Johnson R.D."/>
            <person name="Khan A.K."/>
            <person name="Leistner E."/>
            <person name="Leuchtmann A."/>
            <person name="Li C."/>
            <person name="Liu J."/>
            <person name="Liu J."/>
            <person name="Liu M."/>
            <person name="Mace W."/>
            <person name="Machado C."/>
            <person name="Nagabhyru P."/>
            <person name="Pan J."/>
            <person name="Schmid J."/>
            <person name="Sugawara K."/>
            <person name="Steiner U."/>
            <person name="Takach J.E."/>
            <person name="Tanaka E."/>
            <person name="Webb J.S."/>
            <person name="Wilson E.V."/>
            <person name="Wiseman J.L."/>
            <person name="Yoshida R."/>
            <person name="Zeng Z."/>
        </authorList>
    </citation>
    <scope>NUCLEOTIDE SEQUENCE [LARGE SCALE GENOMIC DNA]</scope>
    <source>
        <strain evidence="4 5">20.1</strain>
    </source>
</reference>
<dbReference type="GO" id="GO:0003677">
    <property type="term" value="F:DNA binding"/>
    <property type="evidence" value="ECO:0007669"/>
    <property type="project" value="UniProtKB-KW"/>
</dbReference>
<feature type="compositionally biased region" description="Polar residues" evidence="2">
    <location>
        <begin position="333"/>
        <end position="344"/>
    </location>
</feature>
<dbReference type="HOGENOM" id="CLU_806547_0_0_1"/>
<dbReference type="AlphaFoldDB" id="M1VYG8"/>
<evidence type="ECO:0000256" key="1">
    <source>
        <dbReference type="ARBA" id="ARBA00023125"/>
    </source>
</evidence>
<evidence type="ECO:0000313" key="4">
    <source>
        <dbReference type="EMBL" id="CCE27256.1"/>
    </source>
</evidence>
<dbReference type="OrthoDB" id="4949264at2759"/>
<organism evidence="4 5">
    <name type="scientific">Claviceps purpurea (strain 20.1)</name>
    <name type="common">Ergot fungus</name>
    <name type="synonym">Sphacelia segetum</name>
    <dbReference type="NCBI Taxonomy" id="1111077"/>
    <lineage>
        <taxon>Eukaryota</taxon>
        <taxon>Fungi</taxon>
        <taxon>Dikarya</taxon>
        <taxon>Ascomycota</taxon>
        <taxon>Pezizomycotina</taxon>
        <taxon>Sordariomycetes</taxon>
        <taxon>Hypocreomycetidae</taxon>
        <taxon>Hypocreales</taxon>
        <taxon>Clavicipitaceae</taxon>
        <taxon>Claviceps</taxon>
    </lineage>
</organism>
<dbReference type="PROSITE" id="PS51253">
    <property type="entry name" value="HTH_CENPB"/>
    <property type="match status" value="2"/>
</dbReference>